<evidence type="ECO:0000313" key="15">
    <source>
        <dbReference type="Proteomes" id="UP001497472"/>
    </source>
</evidence>
<evidence type="ECO:0000256" key="7">
    <source>
        <dbReference type="ARBA" id="ARBA00022801"/>
    </source>
</evidence>
<keyword evidence="11" id="KW-0539">Nucleus</keyword>
<evidence type="ECO:0000256" key="12">
    <source>
        <dbReference type="ARBA" id="ARBA00023254"/>
    </source>
</evidence>
<comment type="subcellular location">
    <subcellularLocation>
        <location evidence="2">Nucleus</location>
    </subcellularLocation>
</comment>
<keyword evidence="8" id="KW-0460">Magnesium</keyword>
<keyword evidence="6" id="KW-0227">DNA damage</keyword>
<evidence type="ECO:0000256" key="5">
    <source>
        <dbReference type="ARBA" id="ARBA00022759"/>
    </source>
</evidence>
<dbReference type="GO" id="GO:0005634">
    <property type="term" value="C:nucleus"/>
    <property type="evidence" value="ECO:0007669"/>
    <property type="project" value="UniProtKB-SubCell"/>
</dbReference>
<dbReference type="GO" id="GO:0006302">
    <property type="term" value="P:double-strand break repair"/>
    <property type="evidence" value="ECO:0007669"/>
    <property type="project" value="TreeGrafter"/>
</dbReference>
<keyword evidence="12" id="KW-0469">Meiosis</keyword>
<gene>
    <name evidence="14" type="ORF">LNINA_LOCUS11444</name>
</gene>
<keyword evidence="15" id="KW-1185">Reference proteome</keyword>
<organism evidence="14 15">
    <name type="scientific">Leptosia nina</name>
    <dbReference type="NCBI Taxonomy" id="320188"/>
    <lineage>
        <taxon>Eukaryota</taxon>
        <taxon>Metazoa</taxon>
        <taxon>Ecdysozoa</taxon>
        <taxon>Arthropoda</taxon>
        <taxon>Hexapoda</taxon>
        <taxon>Insecta</taxon>
        <taxon>Pterygota</taxon>
        <taxon>Neoptera</taxon>
        <taxon>Endopterygota</taxon>
        <taxon>Lepidoptera</taxon>
        <taxon>Glossata</taxon>
        <taxon>Ditrysia</taxon>
        <taxon>Papilionoidea</taxon>
        <taxon>Pieridae</taxon>
        <taxon>Pierinae</taxon>
        <taxon>Leptosia</taxon>
    </lineage>
</organism>
<keyword evidence="4" id="KW-0479">Metal-binding</keyword>
<dbReference type="InterPro" id="IPR042530">
    <property type="entry name" value="EME1/EME2_C"/>
</dbReference>
<dbReference type="Proteomes" id="UP001497472">
    <property type="component" value="Unassembled WGS sequence"/>
</dbReference>
<evidence type="ECO:0008006" key="16">
    <source>
        <dbReference type="Google" id="ProtNLM"/>
    </source>
</evidence>
<keyword evidence="9" id="KW-0233">DNA recombination</keyword>
<dbReference type="Pfam" id="PF21292">
    <property type="entry name" value="EME1-MUS81_C"/>
    <property type="match status" value="1"/>
</dbReference>
<accession>A0AAV1JWB3</accession>
<evidence type="ECO:0000256" key="10">
    <source>
        <dbReference type="ARBA" id="ARBA00023204"/>
    </source>
</evidence>
<feature type="region of interest" description="Disordered" evidence="13">
    <location>
        <begin position="1"/>
        <end position="66"/>
    </location>
</feature>
<dbReference type="GO" id="GO:0031573">
    <property type="term" value="P:mitotic intra-S DNA damage checkpoint signaling"/>
    <property type="evidence" value="ECO:0007669"/>
    <property type="project" value="TreeGrafter"/>
</dbReference>
<dbReference type="Gene3D" id="1.10.150.670">
    <property type="entry name" value="Crossover junction endonuclease EME1, DNA-binding domain"/>
    <property type="match status" value="1"/>
</dbReference>
<comment type="cofactor">
    <cofactor evidence="1">
        <name>Mg(2+)</name>
        <dbReference type="ChEBI" id="CHEBI:18420"/>
    </cofactor>
</comment>
<evidence type="ECO:0000256" key="1">
    <source>
        <dbReference type="ARBA" id="ARBA00001946"/>
    </source>
</evidence>
<evidence type="ECO:0000313" key="14">
    <source>
        <dbReference type="EMBL" id="CAK1552399.1"/>
    </source>
</evidence>
<dbReference type="EMBL" id="CAVLEF010000144">
    <property type="protein sequence ID" value="CAK1552399.1"/>
    <property type="molecule type" value="Genomic_DNA"/>
</dbReference>
<protein>
    <recommendedName>
        <fullName evidence="16">Crossover junction endonuclease EME1</fullName>
    </recommendedName>
</protein>
<evidence type="ECO:0000256" key="8">
    <source>
        <dbReference type="ARBA" id="ARBA00022842"/>
    </source>
</evidence>
<dbReference type="PANTHER" id="PTHR21077:SF5">
    <property type="entry name" value="CROSSOVER JUNCTION ENDONUCLEASE MMS4"/>
    <property type="match status" value="1"/>
</dbReference>
<feature type="compositionally biased region" description="Polar residues" evidence="13">
    <location>
        <begin position="23"/>
        <end position="35"/>
    </location>
</feature>
<dbReference type="GO" id="GO:0048476">
    <property type="term" value="C:Holliday junction resolvase complex"/>
    <property type="evidence" value="ECO:0007669"/>
    <property type="project" value="InterPro"/>
</dbReference>
<keyword evidence="3" id="KW-0540">Nuclease</keyword>
<keyword evidence="10" id="KW-0234">DNA repair</keyword>
<evidence type="ECO:0000256" key="2">
    <source>
        <dbReference type="ARBA" id="ARBA00004123"/>
    </source>
</evidence>
<evidence type="ECO:0000256" key="11">
    <source>
        <dbReference type="ARBA" id="ARBA00023242"/>
    </source>
</evidence>
<sequence length="376" mass="41540">MNVIALDSSDSELEELPDVYLSSKGSSQNSNADIPSSSQSSSKSLQKADKNTNCSKKSNVEKEVGEPKLAKGAQKIYKPGECMKYMTVEIHPFLLECWYCADVSREVIASGAKIKANSSLSDYRLILWNRTVEPTFTTHNGVVGLTPTNDACDHGLYIARLDDMEDYLVSQTLSQHMCQAAELAGCQLTLLLYDVRDYFKSSGRRAKAQQERKIEYIDLEMALTDLLVSANCDTIIANTPNELALTITQFTKAIAEAPFKKAKRAYDEQADFYMRGDNKKCVPVSKNGDGVGMLWQQMLAVLPNSSLEIARAICSKYNSPKMLYEALQEPDGVNKLADIGVSRSAVPGSKSRRVGKEFAKKLHILFTAEDGITLLE</sequence>
<evidence type="ECO:0000256" key="4">
    <source>
        <dbReference type="ARBA" id="ARBA00022723"/>
    </source>
</evidence>
<proteinExistence type="predicted"/>
<dbReference type="InterPro" id="IPR033310">
    <property type="entry name" value="Mms4/EME1/EME2"/>
</dbReference>
<keyword evidence="7" id="KW-0378">Hydrolase</keyword>
<name>A0AAV1JWB3_9NEOP</name>
<dbReference type="PANTHER" id="PTHR21077">
    <property type="entry name" value="EME1 PROTEIN"/>
    <property type="match status" value="1"/>
</dbReference>
<comment type="caution">
    <text evidence="14">The sequence shown here is derived from an EMBL/GenBank/DDBJ whole genome shotgun (WGS) entry which is preliminary data.</text>
</comment>
<evidence type="ECO:0000256" key="3">
    <source>
        <dbReference type="ARBA" id="ARBA00022722"/>
    </source>
</evidence>
<dbReference type="GO" id="GO:0008821">
    <property type="term" value="F:crossover junction DNA endonuclease activity"/>
    <property type="evidence" value="ECO:0007669"/>
    <property type="project" value="TreeGrafter"/>
</dbReference>
<evidence type="ECO:0000256" key="13">
    <source>
        <dbReference type="SAM" id="MobiDB-lite"/>
    </source>
</evidence>
<dbReference type="Gene3D" id="3.40.50.10130">
    <property type="match status" value="1"/>
</dbReference>
<reference evidence="14 15" key="1">
    <citation type="submission" date="2023-11" db="EMBL/GenBank/DDBJ databases">
        <authorList>
            <person name="Okamura Y."/>
        </authorList>
    </citation>
    <scope>NUCLEOTIDE SEQUENCE [LARGE SCALE GENOMIC DNA]</scope>
</reference>
<dbReference type="GO" id="GO:0031297">
    <property type="term" value="P:replication fork processing"/>
    <property type="evidence" value="ECO:0007669"/>
    <property type="project" value="TreeGrafter"/>
</dbReference>
<evidence type="ECO:0000256" key="9">
    <source>
        <dbReference type="ARBA" id="ARBA00023172"/>
    </source>
</evidence>
<dbReference type="AlphaFoldDB" id="A0AAV1JWB3"/>
<dbReference type="GO" id="GO:0000712">
    <property type="term" value="P:resolution of meiotic recombination intermediates"/>
    <property type="evidence" value="ECO:0007669"/>
    <property type="project" value="TreeGrafter"/>
</dbReference>
<feature type="compositionally biased region" description="Low complexity" evidence="13">
    <location>
        <begin position="36"/>
        <end position="45"/>
    </location>
</feature>
<dbReference type="GO" id="GO:0046872">
    <property type="term" value="F:metal ion binding"/>
    <property type="evidence" value="ECO:0007669"/>
    <property type="project" value="UniProtKB-KW"/>
</dbReference>
<evidence type="ECO:0000256" key="6">
    <source>
        <dbReference type="ARBA" id="ARBA00022763"/>
    </source>
</evidence>
<keyword evidence="5" id="KW-0255">Endonuclease</keyword>